<evidence type="ECO:0000259" key="1">
    <source>
        <dbReference type="Pfam" id="PF00582"/>
    </source>
</evidence>
<reference evidence="2" key="1">
    <citation type="submission" date="2023-09" db="EMBL/GenBank/DDBJ databases">
        <authorList>
            <consortium name="CW5 consortium"/>
            <person name="Lu C.-W."/>
        </authorList>
    </citation>
    <scope>NUCLEOTIDE SEQUENCE</scope>
    <source>
        <strain evidence="2">KPS</strain>
    </source>
</reference>
<dbReference type="InterPro" id="IPR014729">
    <property type="entry name" value="Rossmann-like_a/b/a_fold"/>
</dbReference>
<evidence type="ECO:0000313" key="2">
    <source>
        <dbReference type="EMBL" id="WMW66903.1"/>
    </source>
</evidence>
<dbReference type="RefSeq" id="WP_012611851.1">
    <property type="nucleotide sequence ID" value="NZ_CP133659.1"/>
</dbReference>
<accession>A0ABY9R793</accession>
<protein>
    <submittedName>
        <fullName evidence="2">Universal stress protein</fullName>
    </submittedName>
</protein>
<sequence>MERILVGIDERRAHWEALAHGCSLARRIRARLYVLFVNGTRAGASGGAVRQRLELLVGAAKAEGVPVEYFIAEGGYEDAIVSFVNTHGITLLIHEAAPIDHAATGHAVSALQALRHRISCRVEIVNPKRA</sequence>
<dbReference type="SUPFAM" id="SSF52402">
    <property type="entry name" value="Adenine nucleotide alpha hydrolases-like"/>
    <property type="match status" value="1"/>
</dbReference>
<keyword evidence="3" id="KW-1185">Reference proteome</keyword>
<gene>
    <name evidence="2" type="ORF">KPS_001531</name>
</gene>
<dbReference type="Gene3D" id="3.40.50.620">
    <property type="entry name" value="HUPs"/>
    <property type="match status" value="1"/>
</dbReference>
<dbReference type="EMBL" id="CP133659">
    <property type="protein sequence ID" value="WMW66903.1"/>
    <property type="molecule type" value="Genomic_DNA"/>
</dbReference>
<dbReference type="Pfam" id="PF00582">
    <property type="entry name" value="Usp"/>
    <property type="match status" value="1"/>
</dbReference>
<dbReference type="Proteomes" id="UP001180616">
    <property type="component" value="Chromosome"/>
</dbReference>
<proteinExistence type="predicted"/>
<name>A0ABY9R793_9BACT</name>
<feature type="domain" description="UspA" evidence="1">
    <location>
        <begin position="2"/>
        <end position="122"/>
    </location>
</feature>
<evidence type="ECO:0000313" key="3">
    <source>
        <dbReference type="Proteomes" id="UP001180616"/>
    </source>
</evidence>
<dbReference type="CDD" id="cd00293">
    <property type="entry name" value="USP-like"/>
    <property type="match status" value="1"/>
</dbReference>
<dbReference type="InterPro" id="IPR006016">
    <property type="entry name" value="UspA"/>
</dbReference>
<organism evidence="2 3">
    <name type="scientific">Nitratidesulfovibrio liaohensis</name>
    <dbReference type="NCBI Taxonomy" id="2604158"/>
    <lineage>
        <taxon>Bacteria</taxon>
        <taxon>Pseudomonadati</taxon>
        <taxon>Thermodesulfobacteriota</taxon>
        <taxon>Desulfovibrionia</taxon>
        <taxon>Desulfovibrionales</taxon>
        <taxon>Desulfovibrionaceae</taxon>
        <taxon>Nitratidesulfovibrio</taxon>
    </lineage>
</organism>